<dbReference type="PANTHER" id="PTHR43630:SF2">
    <property type="entry name" value="GLYCOSYLTRANSFERASE"/>
    <property type="match status" value="1"/>
</dbReference>
<accession>A0ABP8HKK5</accession>
<evidence type="ECO:0000259" key="2">
    <source>
        <dbReference type="Pfam" id="PF00535"/>
    </source>
</evidence>
<dbReference type="CDD" id="cd02511">
    <property type="entry name" value="Beta4Glucosyltransferase"/>
    <property type="match status" value="1"/>
</dbReference>
<organism evidence="3 4">
    <name type="scientific">Flaviaesturariibacter amylovorans</name>
    <dbReference type="NCBI Taxonomy" id="1084520"/>
    <lineage>
        <taxon>Bacteria</taxon>
        <taxon>Pseudomonadati</taxon>
        <taxon>Bacteroidota</taxon>
        <taxon>Chitinophagia</taxon>
        <taxon>Chitinophagales</taxon>
        <taxon>Chitinophagaceae</taxon>
        <taxon>Flaviaestuariibacter</taxon>
    </lineage>
</organism>
<dbReference type="Gene3D" id="3.90.550.10">
    <property type="entry name" value="Spore Coat Polysaccharide Biosynthesis Protein SpsA, Chain A"/>
    <property type="match status" value="1"/>
</dbReference>
<evidence type="ECO:0000313" key="4">
    <source>
        <dbReference type="Proteomes" id="UP001501725"/>
    </source>
</evidence>
<evidence type="ECO:0000313" key="3">
    <source>
        <dbReference type="EMBL" id="GAA4340212.1"/>
    </source>
</evidence>
<dbReference type="InterPro" id="IPR001173">
    <property type="entry name" value="Glyco_trans_2-like"/>
</dbReference>
<reference evidence="4" key="1">
    <citation type="journal article" date="2019" name="Int. J. Syst. Evol. Microbiol.">
        <title>The Global Catalogue of Microorganisms (GCM) 10K type strain sequencing project: providing services to taxonomists for standard genome sequencing and annotation.</title>
        <authorList>
            <consortium name="The Broad Institute Genomics Platform"/>
            <consortium name="The Broad Institute Genome Sequencing Center for Infectious Disease"/>
            <person name="Wu L."/>
            <person name="Ma J."/>
        </authorList>
    </citation>
    <scope>NUCLEOTIDE SEQUENCE [LARGE SCALE GENOMIC DNA]</scope>
    <source>
        <strain evidence="4">JCM 17919</strain>
    </source>
</reference>
<dbReference type="EMBL" id="BAABGY010000014">
    <property type="protein sequence ID" value="GAA4340212.1"/>
    <property type="molecule type" value="Genomic_DNA"/>
</dbReference>
<dbReference type="PANTHER" id="PTHR43630">
    <property type="entry name" value="POLY-BETA-1,6-N-ACETYL-D-GLUCOSAMINE SYNTHASE"/>
    <property type="match status" value="1"/>
</dbReference>
<name>A0ABP8HKK5_9BACT</name>
<gene>
    <name evidence="3" type="ORF">GCM10023184_37750</name>
</gene>
<dbReference type="Pfam" id="PF00535">
    <property type="entry name" value="Glycos_transf_2"/>
    <property type="match status" value="1"/>
</dbReference>
<comment type="caution">
    <text evidence="3">The sequence shown here is derived from an EMBL/GenBank/DDBJ whole genome shotgun (WGS) entry which is preliminary data.</text>
</comment>
<proteinExistence type="inferred from homology"/>
<evidence type="ECO:0000256" key="1">
    <source>
        <dbReference type="ARBA" id="ARBA00038494"/>
    </source>
</evidence>
<protein>
    <submittedName>
        <fullName evidence="3">Glycosyltransferase family 2 protein</fullName>
    </submittedName>
</protein>
<dbReference type="InterPro" id="IPR029044">
    <property type="entry name" value="Nucleotide-diphossugar_trans"/>
</dbReference>
<keyword evidence="4" id="KW-1185">Reference proteome</keyword>
<dbReference type="Proteomes" id="UP001501725">
    <property type="component" value="Unassembled WGS sequence"/>
</dbReference>
<dbReference type="SUPFAM" id="SSF53448">
    <property type="entry name" value="Nucleotide-diphospho-sugar transferases"/>
    <property type="match status" value="1"/>
</dbReference>
<sequence length="251" mass="28288">MQATFSIVIVCKNEESRIGHALESVRGLSDDIVVYDSGSTDGTLALVERAGIVPHRGPWLGYGATRRAATGLARHDWVLCVDADESLSEALRRELSSLTPQPGTAYAVRLRNHLGARYIRWGAWGADRRTRLFHRGTGNWSEAPIHEKVQLAHGTHIVHLQGTIHHRTAASMADYRRKLDAYARLTAEQYHREGKEATFVRRYFSPLYTFFKNYVLKLGLLEGRAGWQISVATAGYTRKKYKWLGELERGA</sequence>
<comment type="similarity">
    <text evidence="1">Belongs to the glycosyltransferase 2 family. WaaE/KdtX subfamily.</text>
</comment>
<feature type="domain" description="Glycosyltransferase 2-like" evidence="2">
    <location>
        <begin position="6"/>
        <end position="115"/>
    </location>
</feature>